<accession>A0ABM8YN09</accession>
<dbReference type="EMBL" id="CAKJTJ010000010">
    <property type="protein sequence ID" value="CAG9621386.1"/>
    <property type="molecule type" value="Genomic_DNA"/>
</dbReference>
<keyword evidence="2" id="KW-0732">Signal</keyword>
<dbReference type="PROSITE" id="PS51257">
    <property type="entry name" value="PROKAR_LIPOPROTEIN"/>
    <property type="match status" value="1"/>
</dbReference>
<sequence>MNRILLLLIISLLLTACGTGGNSSQENNGEQNESGQENVQGDSPDESKDEAKKQLEEEHQKEGELQGQLEANDSKDFLFTVTNDKEEDAEIYFSSGQEYDYVVIDESGATVKQLSAHAMFIQATKEVMLQPGDKLEYPVSFEEVTADLPPGNYSIHFTFTDTNHHAAAEEDFTVE</sequence>
<name>A0ABM8YN09_9BACI</name>
<dbReference type="Proteomes" id="UP000789833">
    <property type="component" value="Unassembled WGS sequence"/>
</dbReference>
<dbReference type="InterPro" id="IPR038144">
    <property type="entry name" value="IPI"/>
</dbReference>
<feature type="domain" description="Intracellular proteinase inhibitor BsuPI" evidence="3">
    <location>
        <begin position="71"/>
        <end position="162"/>
    </location>
</feature>
<feature type="signal peptide" evidence="2">
    <location>
        <begin position="1"/>
        <end position="16"/>
    </location>
</feature>
<organism evidence="4 5">
    <name type="scientific">Sutcliffiella rhizosphaerae</name>
    <dbReference type="NCBI Taxonomy" id="2880967"/>
    <lineage>
        <taxon>Bacteria</taxon>
        <taxon>Bacillati</taxon>
        <taxon>Bacillota</taxon>
        <taxon>Bacilli</taxon>
        <taxon>Bacillales</taxon>
        <taxon>Bacillaceae</taxon>
        <taxon>Sutcliffiella</taxon>
    </lineage>
</organism>
<keyword evidence="5" id="KW-1185">Reference proteome</keyword>
<evidence type="ECO:0000259" key="3">
    <source>
        <dbReference type="Pfam" id="PF12690"/>
    </source>
</evidence>
<dbReference type="Pfam" id="PF12690">
    <property type="entry name" value="BsuPI"/>
    <property type="match status" value="1"/>
</dbReference>
<reference evidence="4 5" key="1">
    <citation type="submission" date="2021-10" db="EMBL/GenBank/DDBJ databases">
        <authorList>
            <person name="Criscuolo A."/>
        </authorList>
    </citation>
    <scope>NUCLEOTIDE SEQUENCE [LARGE SCALE GENOMIC DNA]</scope>
    <source>
        <strain evidence="5">CIP 111883</strain>
    </source>
</reference>
<evidence type="ECO:0000256" key="1">
    <source>
        <dbReference type="SAM" id="MobiDB-lite"/>
    </source>
</evidence>
<feature type="region of interest" description="Disordered" evidence="1">
    <location>
        <begin position="21"/>
        <end position="72"/>
    </location>
</feature>
<dbReference type="InterPro" id="IPR020481">
    <property type="entry name" value="Intracell_prot_inh_BsuPI"/>
</dbReference>
<evidence type="ECO:0000256" key="2">
    <source>
        <dbReference type="SAM" id="SignalP"/>
    </source>
</evidence>
<feature type="chain" id="PRO_5047004468" description="Intracellular proteinase inhibitor BsuPI domain-containing protein" evidence="2">
    <location>
        <begin position="17"/>
        <end position="175"/>
    </location>
</feature>
<comment type="caution">
    <text evidence="4">The sequence shown here is derived from an EMBL/GenBank/DDBJ whole genome shotgun (WGS) entry which is preliminary data.</text>
</comment>
<feature type="compositionally biased region" description="Low complexity" evidence="1">
    <location>
        <begin position="22"/>
        <end position="41"/>
    </location>
</feature>
<protein>
    <recommendedName>
        <fullName evidence="3">Intracellular proteinase inhibitor BsuPI domain-containing protein</fullName>
    </recommendedName>
</protein>
<evidence type="ECO:0000313" key="4">
    <source>
        <dbReference type="EMBL" id="CAG9621386.1"/>
    </source>
</evidence>
<dbReference type="RefSeq" id="WP_230501281.1">
    <property type="nucleotide sequence ID" value="NZ_CAKJTJ010000010.1"/>
</dbReference>
<feature type="compositionally biased region" description="Basic and acidic residues" evidence="1">
    <location>
        <begin position="45"/>
        <end position="64"/>
    </location>
</feature>
<evidence type="ECO:0000313" key="5">
    <source>
        <dbReference type="Proteomes" id="UP000789833"/>
    </source>
</evidence>
<gene>
    <name evidence="4" type="ORF">BACCIP111883_02159</name>
</gene>
<dbReference type="Gene3D" id="2.60.40.2360">
    <property type="entry name" value="Intracellular proteinase inhibitor BsuPI"/>
    <property type="match status" value="1"/>
</dbReference>
<proteinExistence type="predicted"/>